<dbReference type="InterPro" id="IPR012341">
    <property type="entry name" value="6hp_glycosidase-like_sf"/>
</dbReference>
<dbReference type="Gene3D" id="1.50.10.10">
    <property type="match status" value="1"/>
</dbReference>
<dbReference type="InterPro" id="IPR005825">
    <property type="entry name" value="Ribosomal_uL24_CS"/>
</dbReference>
<keyword evidence="3" id="KW-0689">Ribosomal protein</keyword>
<name>A0A7J6NPE9_PEROL</name>
<dbReference type="InterPro" id="IPR003256">
    <property type="entry name" value="Ribosomal_uL24"/>
</dbReference>
<dbReference type="InterPro" id="IPR008991">
    <property type="entry name" value="Translation_prot_SH3-like_sf"/>
</dbReference>
<dbReference type="EMBL" id="JABANP010000252">
    <property type="protein sequence ID" value="KAF4685703.1"/>
    <property type="molecule type" value="Genomic_DNA"/>
</dbReference>
<dbReference type="GO" id="GO:0006508">
    <property type="term" value="P:proteolysis"/>
    <property type="evidence" value="ECO:0007669"/>
    <property type="project" value="InterPro"/>
</dbReference>
<organism evidence="8 9">
    <name type="scientific">Perkinsus olseni</name>
    <name type="common">Perkinsus atlanticus</name>
    <dbReference type="NCBI Taxonomy" id="32597"/>
    <lineage>
        <taxon>Eukaryota</taxon>
        <taxon>Sar</taxon>
        <taxon>Alveolata</taxon>
        <taxon>Perkinsozoa</taxon>
        <taxon>Perkinsea</taxon>
        <taxon>Perkinsida</taxon>
        <taxon>Perkinsidae</taxon>
        <taxon>Perkinsus</taxon>
    </lineage>
</organism>
<dbReference type="Pfam" id="PF00326">
    <property type="entry name" value="Peptidase_S9"/>
    <property type="match status" value="1"/>
</dbReference>
<evidence type="ECO:0000256" key="1">
    <source>
        <dbReference type="ARBA" id="ARBA00010618"/>
    </source>
</evidence>
<dbReference type="PANTHER" id="PTHR42776:SF28">
    <property type="entry name" value="GLUTAMYL ENDOPEPTIDASE, CHLOROPLASTIC-RELATED"/>
    <property type="match status" value="1"/>
</dbReference>
<evidence type="ECO:0000259" key="6">
    <source>
        <dbReference type="Pfam" id="PF00326"/>
    </source>
</evidence>
<dbReference type="Proteomes" id="UP000541610">
    <property type="component" value="Unassembled WGS sequence"/>
</dbReference>
<feature type="domain" description="Large ribosomal subunit protein uL24 C-terminal" evidence="7">
    <location>
        <begin position="1103"/>
        <end position="1161"/>
    </location>
</feature>
<dbReference type="Pfam" id="PF17136">
    <property type="entry name" value="ribosomal_L24"/>
    <property type="match status" value="1"/>
</dbReference>
<dbReference type="InterPro" id="IPR032675">
    <property type="entry name" value="LRR_dom_sf"/>
</dbReference>
<evidence type="ECO:0000256" key="3">
    <source>
        <dbReference type="ARBA" id="ARBA00022980"/>
    </source>
</evidence>
<dbReference type="GO" id="GO:0006412">
    <property type="term" value="P:translation"/>
    <property type="evidence" value="ECO:0007669"/>
    <property type="project" value="InterPro"/>
</dbReference>
<dbReference type="SUPFAM" id="SSF82171">
    <property type="entry name" value="DPP6 N-terminal domain-like"/>
    <property type="match status" value="1"/>
</dbReference>
<dbReference type="PROSITE" id="PS01108">
    <property type="entry name" value="RIBOSOMAL_L24"/>
    <property type="match status" value="1"/>
</dbReference>
<dbReference type="SUPFAM" id="SSF48208">
    <property type="entry name" value="Six-hairpin glycosidases"/>
    <property type="match status" value="1"/>
</dbReference>
<comment type="caution">
    <text evidence="8">The sequence shown here is derived from an EMBL/GenBank/DDBJ whole genome shotgun (WGS) entry which is preliminary data.</text>
</comment>
<dbReference type="Gene3D" id="2.30.30.30">
    <property type="match status" value="1"/>
</dbReference>
<dbReference type="InterPro" id="IPR001375">
    <property type="entry name" value="Peptidase_S9_cat"/>
</dbReference>
<dbReference type="GO" id="GO:0004252">
    <property type="term" value="F:serine-type endopeptidase activity"/>
    <property type="evidence" value="ECO:0007669"/>
    <property type="project" value="TreeGrafter"/>
</dbReference>
<dbReference type="PANTHER" id="PTHR42776">
    <property type="entry name" value="SERINE PEPTIDASE S9 FAMILY MEMBER"/>
    <property type="match status" value="1"/>
</dbReference>
<feature type="compositionally biased region" description="Polar residues" evidence="5">
    <location>
        <begin position="42"/>
        <end position="52"/>
    </location>
</feature>
<dbReference type="GO" id="GO:0003723">
    <property type="term" value="F:RNA binding"/>
    <property type="evidence" value="ECO:0007669"/>
    <property type="project" value="InterPro"/>
</dbReference>
<dbReference type="Pfam" id="PF13516">
    <property type="entry name" value="LRR_6"/>
    <property type="match status" value="1"/>
</dbReference>
<gene>
    <name evidence="8" type="ORF">FOZ60_006219</name>
</gene>
<dbReference type="GO" id="GO:0005975">
    <property type="term" value="P:carbohydrate metabolic process"/>
    <property type="evidence" value="ECO:0007669"/>
    <property type="project" value="InterPro"/>
</dbReference>
<dbReference type="GO" id="GO:0003735">
    <property type="term" value="F:structural constituent of ribosome"/>
    <property type="evidence" value="ECO:0007669"/>
    <property type="project" value="InterPro"/>
</dbReference>
<feature type="region of interest" description="Disordered" evidence="5">
    <location>
        <begin position="42"/>
        <end position="69"/>
    </location>
</feature>
<dbReference type="InterPro" id="IPR008928">
    <property type="entry name" value="6-hairpin_glycosidase_sf"/>
</dbReference>
<proteinExistence type="inferred from homology"/>
<dbReference type="InterPro" id="IPR014722">
    <property type="entry name" value="Rib_uL2_dom2"/>
</dbReference>
<keyword evidence="4" id="KW-0687">Ribonucleoprotein</keyword>
<dbReference type="SUPFAM" id="SSF50104">
    <property type="entry name" value="Translation proteins SH3-like domain"/>
    <property type="match status" value="1"/>
</dbReference>
<dbReference type="InterPro" id="IPR057264">
    <property type="entry name" value="Ribosomal_uL24_C"/>
</dbReference>
<evidence type="ECO:0000256" key="5">
    <source>
        <dbReference type="SAM" id="MobiDB-lite"/>
    </source>
</evidence>
<dbReference type="InterPro" id="IPR029058">
    <property type="entry name" value="AB_hydrolase_fold"/>
</dbReference>
<evidence type="ECO:0000313" key="8">
    <source>
        <dbReference type="EMBL" id="KAF4685703.1"/>
    </source>
</evidence>
<dbReference type="HAMAP" id="MF_01326_B">
    <property type="entry name" value="Ribosomal_uL24_B"/>
    <property type="match status" value="1"/>
</dbReference>
<dbReference type="Gene3D" id="3.80.10.10">
    <property type="entry name" value="Ribonuclease Inhibitor"/>
    <property type="match status" value="2"/>
</dbReference>
<protein>
    <recommendedName>
        <fullName evidence="10">39S ribosomal protein L24, mitochondrial</fullName>
    </recommendedName>
</protein>
<dbReference type="InterPro" id="IPR006553">
    <property type="entry name" value="Leu-rich_rpt_Cys-con_subtyp"/>
</dbReference>
<dbReference type="CDD" id="cd06089">
    <property type="entry name" value="KOW_RPL26"/>
    <property type="match status" value="1"/>
</dbReference>
<dbReference type="GO" id="GO:1990904">
    <property type="term" value="C:ribonucleoprotein complex"/>
    <property type="evidence" value="ECO:0007669"/>
    <property type="project" value="UniProtKB-KW"/>
</dbReference>
<evidence type="ECO:0000313" key="9">
    <source>
        <dbReference type="Proteomes" id="UP000541610"/>
    </source>
</evidence>
<dbReference type="OrthoDB" id="436315at2759"/>
<dbReference type="InterPro" id="IPR041988">
    <property type="entry name" value="Ribosomal_uL24_KOW"/>
</dbReference>
<dbReference type="SUPFAM" id="SSF52047">
    <property type="entry name" value="RNI-like"/>
    <property type="match status" value="1"/>
</dbReference>
<evidence type="ECO:0000256" key="4">
    <source>
        <dbReference type="ARBA" id="ARBA00023274"/>
    </source>
</evidence>
<evidence type="ECO:0000256" key="2">
    <source>
        <dbReference type="ARBA" id="ARBA00022801"/>
    </source>
</evidence>
<keyword evidence="2" id="KW-0378">Hydrolase</keyword>
<evidence type="ECO:0000259" key="7">
    <source>
        <dbReference type="Pfam" id="PF17136"/>
    </source>
</evidence>
<accession>A0A7J6NPE9</accession>
<reference evidence="8 9" key="1">
    <citation type="submission" date="2020-04" db="EMBL/GenBank/DDBJ databases">
        <title>Perkinsus olseni comparative genomics.</title>
        <authorList>
            <person name="Bogema D.R."/>
        </authorList>
    </citation>
    <scope>NUCLEOTIDE SEQUENCE [LARGE SCALE GENOMIC DNA]</scope>
    <source>
        <strain evidence="8">00978-12</strain>
    </source>
</reference>
<dbReference type="SMART" id="SM00367">
    <property type="entry name" value="LRR_CC"/>
    <property type="match status" value="4"/>
</dbReference>
<sequence>MSAAVVTAARLLRERFTAASSRRVAGGVLGLSSAVLTVRATRGQSTTNNSHGNRAAPSSVKGDSVKTGGFKRPGPPLEELVLTPPDPVFSLAPVNPSGSRFFIEYGRRTSFTTLADVCIEANTKHRLGGLDFDAATRMPTSLTWYDWIGPEIKCLDDDDGDATAPTMISGLPSGEGIKYAFVKWSARGDRLAITVRDDASSTTSLYIIDALNGQASRVAEGLRLNAVTGACPYLWSSDGEQLLLWCVPEANMRDIDSKIDRLFTPPEGPVTKECQGKKQETRTYANTLKSPYDDKLFEYYTQTQMYIHTVASGETRQLSNPAMICDTSFSPDNRFLLVTEITGPPFSRSLLMSRFGRQFSVLSLAPEGDEGPQYFPLHRRPAQEDRPNRFDACPPGPRGFRWLPIKPHSLVFVVADGDNGDPRCKGPTLLVFRADAVVIAKGVSHRDTAMVVEEAPWDLQQASVLFRSEMRMHNRMRFTSDGDIVWTEWRFKDKSHRVWMRPHGIQPSTEAATGVDDFALPRNERTEVKLNPANGCLLLHSGKYDDAYTSMGDFQTVRGGPFNRVVLQQVNDGSLVLFGDGASDVGLRPFVDSVRIQLSGDRTASSVCHRRLWRCCLGEDVEEDAVDTQSEVEGQPIPPRGDYLEQPIRLLGDGGQRLLLARESIAQPRERFLRDMVNGREKPVTVNKDPRAKQAPLFDNLAEKKVLHYKREDGVDLTATLYLPKMAATEGRPPPCILWAYPESYSSGKSAGQVRVSKYQFKRATWGRPLMWISKGWAVLDNPSMPIIGDGDTANDTFIEQLVMNGEAAVTAATANGVDPSKIAVGGHSYGGFMTANLIAHSRPGLFRAGIGRSGAYNRSLTPFGFQREERNYWDATEVYNNMSPFTWADRIAANKTAPLLLIHGQNDANSGTAPLQSERLFGAIKGLGGVARLCMLPKEGHHYKTIEGVMHATWEMDEWLERYVLNAEPLLPEEESPVTEAPRATVEQSKFMPTSVSALKYLPFLEKAMRTKLRNRNTKIRPKEFLKVGKEPSMPKEVKNKEPEHINMTKIFNIKPGDLVQVLYGRDAGKHGVIRHVLWQKNQVIVTGCNMVRSFWRPLPSNTMKRDVLPKGARKPSNIVTVEAPIHITNVAPVDPVTKKPTRIKRRYSMFGECVRISKVSMCAMPEPITREEQECESDKLYKLAKAQQKEILKGAPMREKYAVRDKKHYEMLLRVANRLRVPPGSRIEASSSFPSSTVAAAVPPSGGPRLASFGIAAKTLSNPTVTQEVSVAPTSVSTAATSSASSIGSAPLQLAVVGNGTYGALIDRRSRVVWCCMDRFDGDPIFNSLLNNDSEESGFFDVVLQGQVRSEQKYIPNTAILVTTLSSKNNDVVQVKDFAPKFVHYDRMFRPFQLFRVITRIRGDPMITVRVRPTFNYNSTDGYQTRGSHHIRFCGPTDTWRMTSNASIRTIIEEVPFLVHDPVYIVFGQDESFANFLTQVCKDFEDKTLKYWKQWCMNLVLPVDYQDILARSAITLSLLQSDECGGLVSSLTTGIPLGPSSPPTRDERACRILDICMSLPVLRQFGLFTMVRRFLEYVKNLCFSSGMNVRPVYSLIGDSDVPGERVIYLAGYQGVGEVVVGGVGEGYARQGPSGDPRANINDPNIPMYGLFCIALAHGFFDVRLKDICSPKVFDRLEKFGTKAVEAFQMFVTYTHAPPPPPAGEEEWPSYKDGLSPGLSFDDDLRFLTLAEDDDDDSGGYNGVDGADREWVHQQGLSDDSRDSYGRPRVHTFTSVLCWAACDRLQRVAEHLHWVEKSKMWGAYARHLLNEIWKHAWNRKRQALTAYWGGERVGPSILRLAEIGFVSSTDWRFASSVVAFEQDAPLYCCSKGAMNRPSEDKKRSTPHELGNALLSSPSATYLTSTLLWYAEALRSTGRDSDARTIFHAIAGQPSVSERVTDCTLHFCQEDLSSLIAEMNLGQLKHLDLSACQWLDDAAVTGLSHHTGSLEYLDLYWSAAIKSDTALCHLIRANRGLRYLSLSGVKATTDRVVMAACSQPGRAMLETLNLTRCPRITDASLMAIGSSYGDSLKVLRLYATTQLSDDGYSALKHLRRLEVLDLCGHINLSSSAARECLQCMPNLKRLNLTWCKQIDDSVMETIGNYNTRARWLSVFGAKNLTKRSLDAVSGLTLTHCDFRGIPNLSDYTRDDCKGLRELFPRLREWILFS</sequence>
<dbReference type="SUPFAM" id="SSF53474">
    <property type="entry name" value="alpha/beta-Hydrolases"/>
    <property type="match status" value="1"/>
</dbReference>
<dbReference type="Gene3D" id="3.40.50.1820">
    <property type="entry name" value="alpha/beta hydrolase"/>
    <property type="match status" value="1"/>
</dbReference>
<feature type="domain" description="Peptidase S9 prolyl oligopeptidase catalytic" evidence="6">
    <location>
        <begin position="812"/>
        <end position="965"/>
    </location>
</feature>
<dbReference type="GO" id="GO:0005840">
    <property type="term" value="C:ribosome"/>
    <property type="evidence" value="ECO:0007669"/>
    <property type="project" value="UniProtKB-KW"/>
</dbReference>
<evidence type="ECO:0008006" key="10">
    <source>
        <dbReference type="Google" id="ProtNLM"/>
    </source>
</evidence>
<comment type="similarity">
    <text evidence="1">Belongs to the universal ribosomal protein uL24 family.</text>
</comment>
<dbReference type="NCBIfam" id="TIGR01079">
    <property type="entry name" value="rplX_bact"/>
    <property type="match status" value="1"/>
</dbReference>
<dbReference type="InterPro" id="IPR001611">
    <property type="entry name" value="Leu-rich_rpt"/>
</dbReference>